<accession>A0A9W9X068</accession>
<protein>
    <recommendedName>
        <fullName evidence="6">Zn(2)-C6 fungal-type domain-containing protein</fullName>
    </recommendedName>
</protein>
<dbReference type="Gene3D" id="4.10.240.10">
    <property type="entry name" value="Zn(2)-C6 fungal-type DNA-binding domain"/>
    <property type="match status" value="1"/>
</dbReference>
<dbReference type="EMBL" id="JAPWDO010000003">
    <property type="protein sequence ID" value="KAJ5480039.1"/>
    <property type="molecule type" value="Genomic_DNA"/>
</dbReference>
<dbReference type="PROSITE" id="PS00463">
    <property type="entry name" value="ZN2_CY6_FUNGAL_1"/>
    <property type="match status" value="1"/>
</dbReference>
<keyword evidence="2" id="KW-0805">Transcription regulation</keyword>
<keyword evidence="5" id="KW-0539">Nucleus</keyword>
<dbReference type="Proteomes" id="UP001147760">
    <property type="component" value="Unassembled WGS sequence"/>
</dbReference>
<dbReference type="AlphaFoldDB" id="A0A9W9X068"/>
<dbReference type="InterPro" id="IPR001138">
    <property type="entry name" value="Zn2Cys6_DnaBD"/>
</dbReference>
<evidence type="ECO:0000313" key="7">
    <source>
        <dbReference type="EMBL" id="KAJ5480039.1"/>
    </source>
</evidence>
<dbReference type="SUPFAM" id="SSF57701">
    <property type="entry name" value="Zn2/Cys6 DNA-binding domain"/>
    <property type="match status" value="1"/>
</dbReference>
<evidence type="ECO:0000256" key="4">
    <source>
        <dbReference type="ARBA" id="ARBA00023163"/>
    </source>
</evidence>
<name>A0A9W9X068_9EURO</name>
<dbReference type="PROSITE" id="PS50048">
    <property type="entry name" value="ZN2_CY6_FUNGAL_2"/>
    <property type="match status" value="1"/>
</dbReference>
<reference evidence="7" key="2">
    <citation type="journal article" date="2023" name="IMA Fungus">
        <title>Comparative genomic study of the Penicillium genus elucidates a diverse pangenome and 15 lateral gene transfer events.</title>
        <authorList>
            <person name="Petersen C."/>
            <person name="Sorensen T."/>
            <person name="Nielsen M.R."/>
            <person name="Sondergaard T.E."/>
            <person name="Sorensen J.L."/>
            <person name="Fitzpatrick D.A."/>
            <person name="Frisvad J.C."/>
            <person name="Nielsen K.L."/>
        </authorList>
    </citation>
    <scope>NUCLEOTIDE SEQUENCE</scope>
    <source>
        <strain evidence="7">IBT 17660</strain>
    </source>
</reference>
<evidence type="ECO:0000256" key="3">
    <source>
        <dbReference type="ARBA" id="ARBA00023125"/>
    </source>
</evidence>
<dbReference type="SMART" id="SM00066">
    <property type="entry name" value="GAL4"/>
    <property type="match status" value="1"/>
</dbReference>
<keyword evidence="4" id="KW-0804">Transcription</keyword>
<keyword evidence="3" id="KW-0238">DNA-binding</keyword>
<dbReference type="CDD" id="cd00067">
    <property type="entry name" value="GAL4"/>
    <property type="match status" value="1"/>
</dbReference>
<gene>
    <name evidence="7" type="ORF">N7530_005548</name>
</gene>
<dbReference type="OrthoDB" id="4898680at2759"/>
<comment type="caution">
    <text evidence="7">The sequence shown here is derived from an EMBL/GenBank/DDBJ whole genome shotgun (WGS) entry which is preliminary data.</text>
</comment>
<dbReference type="PANTHER" id="PTHR31001:SF40">
    <property type="entry name" value="ZN(II)2CYS6 TRANSCRIPTION FACTOR (EUROFUNG)"/>
    <property type="match status" value="1"/>
</dbReference>
<dbReference type="GO" id="GO:0008270">
    <property type="term" value="F:zinc ion binding"/>
    <property type="evidence" value="ECO:0007669"/>
    <property type="project" value="InterPro"/>
</dbReference>
<evidence type="ECO:0000256" key="1">
    <source>
        <dbReference type="ARBA" id="ARBA00004123"/>
    </source>
</evidence>
<dbReference type="GO" id="GO:0000981">
    <property type="term" value="F:DNA-binding transcription factor activity, RNA polymerase II-specific"/>
    <property type="evidence" value="ECO:0007669"/>
    <property type="project" value="InterPro"/>
</dbReference>
<dbReference type="GO" id="GO:0003677">
    <property type="term" value="F:DNA binding"/>
    <property type="evidence" value="ECO:0007669"/>
    <property type="project" value="UniProtKB-KW"/>
</dbReference>
<evidence type="ECO:0000256" key="2">
    <source>
        <dbReference type="ARBA" id="ARBA00023015"/>
    </source>
</evidence>
<evidence type="ECO:0000256" key="5">
    <source>
        <dbReference type="ARBA" id="ARBA00023242"/>
    </source>
</evidence>
<evidence type="ECO:0000313" key="8">
    <source>
        <dbReference type="Proteomes" id="UP001147760"/>
    </source>
</evidence>
<dbReference type="PANTHER" id="PTHR31001">
    <property type="entry name" value="UNCHARACTERIZED TRANSCRIPTIONAL REGULATORY PROTEIN"/>
    <property type="match status" value="1"/>
</dbReference>
<organism evidence="7 8">
    <name type="scientific">Penicillium desertorum</name>
    <dbReference type="NCBI Taxonomy" id="1303715"/>
    <lineage>
        <taxon>Eukaryota</taxon>
        <taxon>Fungi</taxon>
        <taxon>Dikarya</taxon>
        <taxon>Ascomycota</taxon>
        <taxon>Pezizomycotina</taxon>
        <taxon>Eurotiomycetes</taxon>
        <taxon>Eurotiomycetidae</taxon>
        <taxon>Eurotiales</taxon>
        <taxon>Aspergillaceae</taxon>
        <taxon>Penicillium</taxon>
    </lineage>
</organism>
<keyword evidence="8" id="KW-1185">Reference proteome</keyword>
<comment type="subcellular location">
    <subcellularLocation>
        <location evidence="1">Nucleus</location>
    </subcellularLocation>
</comment>
<dbReference type="CDD" id="cd12148">
    <property type="entry name" value="fungal_TF_MHR"/>
    <property type="match status" value="1"/>
</dbReference>
<dbReference type="Pfam" id="PF00172">
    <property type="entry name" value="Zn_clus"/>
    <property type="match status" value="1"/>
</dbReference>
<dbReference type="InterPro" id="IPR050613">
    <property type="entry name" value="Sec_Metabolite_Reg"/>
</dbReference>
<feature type="domain" description="Zn(2)-C6 fungal-type" evidence="6">
    <location>
        <begin position="16"/>
        <end position="48"/>
    </location>
</feature>
<dbReference type="InterPro" id="IPR036864">
    <property type="entry name" value="Zn2-C6_fun-type_DNA-bd_sf"/>
</dbReference>
<reference evidence="7" key="1">
    <citation type="submission" date="2022-12" db="EMBL/GenBank/DDBJ databases">
        <authorList>
            <person name="Petersen C."/>
        </authorList>
    </citation>
    <scope>NUCLEOTIDE SEQUENCE</scope>
    <source>
        <strain evidence="7">IBT 17660</strain>
    </source>
</reference>
<proteinExistence type="predicted"/>
<evidence type="ECO:0000259" key="6">
    <source>
        <dbReference type="PROSITE" id="PS50048"/>
    </source>
</evidence>
<dbReference type="GO" id="GO:0005634">
    <property type="term" value="C:nucleus"/>
    <property type="evidence" value="ECO:0007669"/>
    <property type="project" value="UniProtKB-SubCell"/>
</dbReference>
<sequence length="659" mass="74207">MPGYNRLTSRSGKLPACEPCRAMKMKCDHGRPSCSRCRERGRAASCTYRPRPFKRPLRVSGDLGIPSVQYPNPGYLGSSSHTKLFDQLSFQKYTEDDAGGRQCEIYPTAQNEYMVSDSCIEKGTELILELHRESALQPFAHLFQKWILTGANLALAGPLTGPSASTVEYTLLKCDGTHASARKISRDLFYRSSQPIPSGQETSFTEYCANFCGENAGWETFGIFFTAICRASVDLACAEPLYDSEKQRRKLQKLALSYSDRCLDFCLPLDCMKDLQLFLQYENFISHSQVDGDQSYLSWRKLGDVAASLYALGYHQQQTEAFRTAPHFLRELRQTAFCRTYSADKNVSIFLGRPPRILRKFCHFDLPGTLIQPAQRASRRPAVWDPTEGLSFVTDSKWAALCGILKEDILDLFAEESCEERARRGKLIGTDARAQWDSLPESYRLQCNLKACDRRPVDRDFMVNMKLNYLHVHFLLWRALLRPMSMDPAPELFKISKDMLSLVVEAIMLKDKTINSGTSLVWKVVYYGLSAAGLISLTLANQSHANETPKSDISKIFQDLSILVGEVESGTLVYVDSPNYALLSQATQTIKSLLDRMIFPSHISHSMAATSENPSVGLAGSENITALNDGSWGLWDDSNFQDFEINFWHNLADHPFLND</sequence>